<dbReference type="SUPFAM" id="SSF102588">
    <property type="entry name" value="LmbE-like"/>
    <property type="match status" value="1"/>
</dbReference>
<dbReference type="Proteomes" id="UP000682733">
    <property type="component" value="Unassembled WGS sequence"/>
</dbReference>
<dbReference type="AlphaFoldDB" id="A0A813SFU4"/>
<protein>
    <recommendedName>
        <fullName evidence="2">N-acetylglucosaminylphosphatidylinositol deacetylase</fullName>
        <ecNumber evidence="2">3.5.1.89</ecNumber>
    </recommendedName>
</protein>
<accession>A0A813SFU4</accession>
<evidence type="ECO:0000256" key="1">
    <source>
        <dbReference type="ARBA" id="ARBA00006066"/>
    </source>
</evidence>
<evidence type="ECO:0000313" key="6">
    <source>
        <dbReference type="EMBL" id="CAF4156312.1"/>
    </source>
</evidence>
<evidence type="ECO:0000313" key="7">
    <source>
        <dbReference type="Proteomes" id="UP000663829"/>
    </source>
</evidence>
<dbReference type="Gene3D" id="3.40.50.10320">
    <property type="entry name" value="LmbE-like"/>
    <property type="match status" value="1"/>
</dbReference>
<dbReference type="EMBL" id="CAJOBC010000419">
    <property type="protein sequence ID" value="CAF3583702.1"/>
    <property type="molecule type" value="Genomic_DNA"/>
</dbReference>
<dbReference type="Proteomes" id="UP000681722">
    <property type="component" value="Unassembled WGS sequence"/>
</dbReference>
<dbReference type="Proteomes" id="UP000663829">
    <property type="component" value="Unassembled WGS sequence"/>
</dbReference>
<dbReference type="PANTHER" id="PTHR12993:SF11">
    <property type="entry name" value="N-ACETYLGLUCOSAMINYL-PHOSPHATIDYLINOSITOL DE-N-ACETYLASE"/>
    <property type="match status" value="1"/>
</dbReference>
<proteinExistence type="inferred from homology"/>
<dbReference type="InterPro" id="IPR024078">
    <property type="entry name" value="LmbE-like_dom_sf"/>
</dbReference>
<reference evidence="3" key="1">
    <citation type="submission" date="2021-02" db="EMBL/GenBank/DDBJ databases">
        <authorList>
            <person name="Nowell W R."/>
        </authorList>
    </citation>
    <scope>NUCLEOTIDE SEQUENCE</scope>
</reference>
<dbReference type="Pfam" id="PF02585">
    <property type="entry name" value="PIG-L"/>
    <property type="match status" value="1"/>
</dbReference>
<dbReference type="OrthoDB" id="10019817at2759"/>
<evidence type="ECO:0000256" key="2">
    <source>
        <dbReference type="ARBA" id="ARBA00012176"/>
    </source>
</evidence>
<evidence type="ECO:0000313" key="4">
    <source>
        <dbReference type="EMBL" id="CAF1345464.1"/>
    </source>
</evidence>
<organism evidence="3 7">
    <name type="scientific">Didymodactylos carnosus</name>
    <dbReference type="NCBI Taxonomy" id="1234261"/>
    <lineage>
        <taxon>Eukaryota</taxon>
        <taxon>Metazoa</taxon>
        <taxon>Spiralia</taxon>
        <taxon>Gnathifera</taxon>
        <taxon>Rotifera</taxon>
        <taxon>Eurotatoria</taxon>
        <taxon>Bdelloidea</taxon>
        <taxon>Philodinida</taxon>
        <taxon>Philodinidae</taxon>
        <taxon>Didymodactylos</taxon>
    </lineage>
</organism>
<dbReference type="PANTHER" id="PTHR12993">
    <property type="entry name" value="N-ACETYLGLUCOSAMINYL-PHOSPHATIDYLINOSITOL DE-N-ACETYLASE-RELATED"/>
    <property type="match status" value="1"/>
</dbReference>
<gene>
    <name evidence="3" type="ORF">GPM918_LOCUS3402</name>
    <name evidence="4" type="ORF">OVA965_LOCUS30544</name>
    <name evidence="5" type="ORF">SRO942_LOCUS3402</name>
    <name evidence="6" type="ORF">TMI583_LOCUS31344</name>
</gene>
<comment type="similarity">
    <text evidence="1">Belongs to the PIGL family.</text>
</comment>
<dbReference type="InterPro" id="IPR003737">
    <property type="entry name" value="GlcNAc_PI_deacetylase-related"/>
</dbReference>
<dbReference type="EC" id="3.5.1.89" evidence="2"/>
<dbReference type="EMBL" id="CAJNOQ010000419">
    <property type="protein sequence ID" value="CAF0798826.1"/>
    <property type="molecule type" value="Genomic_DNA"/>
</dbReference>
<evidence type="ECO:0000313" key="5">
    <source>
        <dbReference type="EMBL" id="CAF3583702.1"/>
    </source>
</evidence>
<dbReference type="EMBL" id="CAJNOK010022271">
    <property type="protein sequence ID" value="CAF1345464.1"/>
    <property type="molecule type" value="Genomic_DNA"/>
</dbReference>
<comment type="caution">
    <text evidence="3">The sequence shown here is derived from an EMBL/GenBank/DDBJ whole genome shotgun (WGS) entry which is preliminary data.</text>
</comment>
<dbReference type="Proteomes" id="UP000677228">
    <property type="component" value="Unassembled WGS sequence"/>
</dbReference>
<name>A0A813SFU4_9BILA</name>
<evidence type="ECO:0000313" key="3">
    <source>
        <dbReference type="EMBL" id="CAF0798826.1"/>
    </source>
</evidence>
<dbReference type="GO" id="GO:0000225">
    <property type="term" value="F:N-acetylglucosaminylphosphatidylinositol deacetylase activity"/>
    <property type="evidence" value="ECO:0007669"/>
    <property type="project" value="UniProtKB-EC"/>
</dbReference>
<sequence length="318" mass="36457">MANPLAILLVIAHPDDETLYAGFLHAMVHKLKATLDLCCVTNGEGGFRYSQPCESIYGLNLSNETIARTHLPRIRQEELQASGKILGVRKYFYISQKDLKYSRDIKSVFDEQWDKDLIIRYLCNIIRTGNSETGYDIMLVMLPNVESHGHHTASGLLALSAIDILQKNQKLDTNMKHASNKIPIVLGGSEFSLAGTNLNDTDIKAQLPENELWYKNMITQIYPQYPLTKLHKTSPIFLFHRTWKLSTNFDDNPFHPNYHLILLWMCAAHKSQGSLINETQTTLAKDIEQYFYFQLNDETNIQNIQDIFIKLKAEHNTK</sequence>
<keyword evidence="7" id="KW-1185">Reference proteome</keyword>
<dbReference type="EMBL" id="CAJOBA010043897">
    <property type="protein sequence ID" value="CAF4156312.1"/>
    <property type="molecule type" value="Genomic_DNA"/>
</dbReference>